<reference evidence="2 3" key="1">
    <citation type="submission" date="2018-07" db="EMBL/GenBank/DDBJ databases">
        <title>Rhodosalinus sp. strain E84T genomic sequence and assembly.</title>
        <authorList>
            <person name="Liu Z.-W."/>
            <person name="Lu D.-C."/>
        </authorList>
    </citation>
    <scope>NUCLEOTIDE SEQUENCE [LARGE SCALE GENOMIC DNA]</scope>
    <source>
        <strain evidence="2 3">E84</strain>
    </source>
</reference>
<accession>A0A365UC79</accession>
<proteinExistence type="predicted"/>
<dbReference type="AlphaFoldDB" id="A0A365UC79"/>
<dbReference type="Gene3D" id="1.20.120.1870">
    <property type="entry name" value="Fic/DOC protein, Fido domain"/>
    <property type="match status" value="1"/>
</dbReference>
<dbReference type="PANTHER" id="PTHR39426">
    <property type="entry name" value="HOMOLOGY TO DEATH-ON-CURING PROTEIN OF PHAGE P1"/>
    <property type="match status" value="1"/>
</dbReference>
<dbReference type="NCBIfam" id="TIGR01550">
    <property type="entry name" value="DOC_P1"/>
    <property type="match status" value="1"/>
</dbReference>
<dbReference type="InterPro" id="IPR053737">
    <property type="entry name" value="Type_II_TA_Toxin"/>
</dbReference>
<sequence length="128" mass="14508">MGRRHYCVTWADALRGHEEALLDGGVDGIVNEHAVRSALARPYHGYHRQIWKKAAALMHGIVRNHGFADANKRTSLYLVELLLVRSGYCLHEDDHAIVETIVAVAEGQMTYDQLEHWFRERIVPAPAP</sequence>
<comment type="caution">
    <text evidence="2">The sequence shown here is derived from an EMBL/GenBank/DDBJ whole genome shotgun (WGS) entry which is preliminary data.</text>
</comment>
<dbReference type="SUPFAM" id="SSF140931">
    <property type="entry name" value="Fic-like"/>
    <property type="match status" value="1"/>
</dbReference>
<feature type="domain" description="Fido" evidence="1">
    <location>
        <begin position="8"/>
        <end position="120"/>
    </location>
</feature>
<dbReference type="PANTHER" id="PTHR39426:SF1">
    <property type="entry name" value="HOMOLOGY TO DEATH-ON-CURING PROTEIN OF PHAGE P1"/>
    <property type="match status" value="1"/>
</dbReference>
<evidence type="ECO:0000313" key="2">
    <source>
        <dbReference type="EMBL" id="RBI85927.1"/>
    </source>
</evidence>
<keyword evidence="3" id="KW-1185">Reference proteome</keyword>
<dbReference type="InterPro" id="IPR003812">
    <property type="entry name" value="Fido"/>
</dbReference>
<organism evidence="2 3">
    <name type="scientific">Rhodosalinus halophilus</name>
    <dbReference type="NCBI Taxonomy" id="2259333"/>
    <lineage>
        <taxon>Bacteria</taxon>
        <taxon>Pseudomonadati</taxon>
        <taxon>Pseudomonadota</taxon>
        <taxon>Alphaproteobacteria</taxon>
        <taxon>Rhodobacterales</taxon>
        <taxon>Paracoccaceae</taxon>
        <taxon>Rhodosalinus</taxon>
    </lineage>
</organism>
<protein>
    <submittedName>
        <fullName evidence="2">Type II toxin-antitoxin system death-on-curing family toxin</fullName>
    </submittedName>
</protein>
<dbReference type="Proteomes" id="UP000253370">
    <property type="component" value="Unassembled WGS sequence"/>
</dbReference>
<name>A0A365UC79_9RHOB</name>
<dbReference type="GO" id="GO:0016301">
    <property type="term" value="F:kinase activity"/>
    <property type="evidence" value="ECO:0007669"/>
    <property type="project" value="InterPro"/>
</dbReference>
<dbReference type="EMBL" id="QNTQ01000006">
    <property type="protein sequence ID" value="RBI85927.1"/>
    <property type="molecule type" value="Genomic_DNA"/>
</dbReference>
<evidence type="ECO:0000259" key="1">
    <source>
        <dbReference type="PROSITE" id="PS51459"/>
    </source>
</evidence>
<gene>
    <name evidence="2" type="ORF">DRV85_09450</name>
</gene>
<dbReference type="PROSITE" id="PS51459">
    <property type="entry name" value="FIDO"/>
    <property type="match status" value="1"/>
</dbReference>
<dbReference type="InterPro" id="IPR036597">
    <property type="entry name" value="Fido-like_dom_sf"/>
</dbReference>
<evidence type="ECO:0000313" key="3">
    <source>
        <dbReference type="Proteomes" id="UP000253370"/>
    </source>
</evidence>
<dbReference type="Pfam" id="PF02661">
    <property type="entry name" value="Fic"/>
    <property type="match status" value="1"/>
</dbReference>
<dbReference type="InterPro" id="IPR006440">
    <property type="entry name" value="Doc"/>
</dbReference>